<proteinExistence type="predicted"/>
<evidence type="ECO:0000313" key="1">
    <source>
        <dbReference type="EMBL" id="OHX65423.1"/>
    </source>
</evidence>
<organism evidence="1 2">
    <name type="scientific">Flammeovirga pacifica</name>
    <dbReference type="NCBI Taxonomy" id="915059"/>
    <lineage>
        <taxon>Bacteria</taxon>
        <taxon>Pseudomonadati</taxon>
        <taxon>Bacteroidota</taxon>
        <taxon>Cytophagia</taxon>
        <taxon>Cytophagales</taxon>
        <taxon>Flammeovirgaceae</taxon>
        <taxon>Flammeovirga</taxon>
    </lineage>
</organism>
<protein>
    <submittedName>
        <fullName evidence="1">Uncharacterized protein</fullName>
    </submittedName>
</protein>
<name>A0A1S1YX02_FLAPC</name>
<keyword evidence="2" id="KW-1185">Reference proteome</keyword>
<dbReference type="STRING" id="915059.NH26_03200"/>
<dbReference type="EMBL" id="JRYR02000001">
    <property type="protein sequence ID" value="OHX65423.1"/>
    <property type="molecule type" value="Genomic_DNA"/>
</dbReference>
<comment type="caution">
    <text evidence="1">The sequence shown here is derived from an EMBL/GenBank/DDBJ whole genome shotgun (WGS) entry which is preliminary data.</text>
</comment>
<gene>
    <name evidence="1" type="ORF">NH26_03200</name>
</gene>
<dbReference type="AlphaFoldDB" id="A0A1S1YX02"/>
<dbReference type="Proteomes" id="UP000179797">
    <property type="component" value="Unassembled WGS sequence"/>
</dbReference>
<evidence type="ECO:0000313" key="2">
    <source>
        <dbReference type="Proteomes" id="UP000179797"/>
    </source>
</evidence>
<accession>A0A1S1YX02</accession>
<dbReference type="OrthoDB" id="9429671at2"/>
<sequence length="177" mass="20503">MIENNFDIKLLKLHWTNDVDDPTDLCAHGHVFVKIGDEIVSDKDSLEVTVSATALYLMRTLKDNYKKDDYASQILPCCGHFIIADDDNDYVNICGCPSGIDWTIIHTEDNKIKHISDNGQEAIIDREQYKKLVLDFADQVENFYKTSSPKAIPTDDFDKKGYLTFWKEWKNLRDEYK</sequence>
<reference evidence="1 2" key="1">
    <citation type="journal article" date="2012" name="Int. J. Syst. Evol. Microbiol.">
        <title>Flammeovirga pacifica sp. nov., isolated from deep-sea sediment.</title>
        <authorList>
            <person name="Xu H."/>
            <person name="Fu Y."/>
            <person name="Yang N."/>
            <person name="Ding Z."/>
            <person name="Lai Q."/>
            <person name="Zeng R."/>
        </authorList>
    </citation>
    <scope>NUCLEOTIDE SEQUENCE [LARGE SCALE GENOMIC DNA]</scope>
    <source>
        <strain evidence="2">DSM 24597 / LMG 26175 / WPAGA1</strain>
    </source>
</reference>
<dbReference type="RefSeq" id="WP_044225494.1">
    <property type="nucleotide sequence ID" value="NZ_JRYR02000001.1"/>
</dbReference>